<name>A0ACC5ZUG9_9RHOB</name>
<keyword evidence="2" id="KW-1185">Reference proteome</keyword>
<evidence type="ECO:0000313" key="2">
    <source>
        <dbReference type="Proteomes" id="UP001203036"/>
    </source>
</evidence>
<organism evidence="1 2">
    <name type="scientific">Lutimaribacter degradans</name>
    <dbReference type="NCBI Taxonomy" id="2945989"/>
    <lineage>
        <taxon>Bacteria</taxon>
        <taxon>Pseudomonadati</taxon>
        <taxon>Pseudomonadota</taxon>
        <taxon>Alphaproteobacteria</taxon>
        <taxon>Rhodobacterales</taxon>
        <taxon>Roseobacteraceae</taxon>
        <taxon>Lutimaribacter</taxon>
    </lineage>
</organism>
<sequence length="426" mass="44712">MNTTLLILALGLPFMLMMRVPLAFAIGLATIGALWSADIDMMIFAQRMVSGTQSFSLLAIPFFILAGDLMTAGGISRRLVAFADVLVRHRTGGLGMVAVLAAAFFAALSGSAPATTAAIGAIMIPEMEKRGYSRAFATALAVAGGIIGPMLPPSIPMVVWGVMSETSISELFLAGIVPGLLLAIGLMTLCWLHARKNKIAPQPKASRAEVWAAFNAAKWALCGPILVLGGIYGGIVTPTEAAIVAAVFALVLGFGVYRELTLGNIVPVTRGSLKTMTIVMFIIALANGFGWVMAFERIPGQVTQSLEGFADTPVLYVLMVNILLLVIGCVMDNLAAMIILASFLVPIGEQLGMDPVQFGAMVAINFTIGMATPPFGYTIFVGAAISGLRIGQIAKPLMPMLGVMIAVLLLVAFVPQVTLSIVNLVR</sequence>
<reference evidence="1" key="1">
    <citation type="submission" date="2022-06" db="EMBL/GenBank/DDBJ databases">
        <title>Lutimaribacter sp. EGI FJ00013, a novel bacterium isolated from a salt lake sediment enrichment.</title>
        <authorList>
            <person name="Gao L."/>
            <person name="Fang B.-Z."/>
            <person name="Li W.-J."/>
        </authorList>
    </citation>
    <scope>NUCLEOTIDE SEQUENCE</scope>
    <source>
        <strain evidence="1">EGI FJ00013</strain>
    </source>
</reference>
<accession>A0ACC5ZUG9</accession>
<dbReference type="EMBL" id="JAMQGO010000002">
    <property type="protein sequence ID" value="MCM2561691.1"/>
    <property type="molecule type" value="Genomic_DNA"/>
</dbReference>
<comment type="caution">
    <text evidence="1">The sequence shown here is derived from an EMBL/GenBank/DDBJ whole genome shotgun (WGS) entry which is preliminary data.</text>
</comment>
<proteinExistence type="predicted"/>
<dbReference type="Proteomes" id="UP001203036">
    <property type="component" value="Unassembled WGS sequence"/>
</dbReference>
<evidence type="ECO:0000313" key="1">
    <source>
        <dbReference type="EMBL" id="MCM2561691.1"/>
    </source>
</evidence>
<protein>
    <submittedName>
        <fullName evidence="1">TRAP transporter large permease</fullName>
    </submittedName>
</protein>
<gene>
    <name evidence="1" type="ORF">M8744_05995</name>
</gene>